<dbReference type="EMBL" id="GL832962">
    <property type="protein sequence ID" value="EGD83089.1"/>
    <property type="molecule type" value="Genomic_DNA"/>
</dbReference>
<organism evidence="4">
    <name type="scientific">Salpingoeca rosetta (strain ATCC 50818 / BSB-021)</name>
    <dbReference type="NCBI Taxonomy" id="946362"/>
    <lineage>
        <taxon>Eukaryota</taxon>
        <taxon>Choanoflagellata</taxon>
        <taxon>Craspedida</taxon>
        <taxon>Salpingoecidae</taxon>
        <taxon>Salpingoeca</taxon>
    </lineage>
</organism>
<dbReference type="Pfam" id="PF07572">
    <property type="entry name" value="BCNT"/>
    <property type="match status" value="1"/>
</dbReference>
<dbReference type="InterPro" id="IPR011421">
    <property type="entry name" value="BCNT-C"/>
</dbReference>
<evidence type="ECO:0000259" key="2">
    <source>
        <dbReference type="PROSITE" id="PS51279"/>
    </source>
</evidence>
<feature type="compositionally biased region" description="Basic and acidic residues" evidence="1">
    <location>
        <begin position="63"/>
        <end position="82"/>
    </location>
</feature>
<dbReference type="PANTHER" id="PTHR48407">
    <property type="entry name" value="CRANIOFACIAL DEVELOPMENT PROTEIN 1"/>
    <property type="match status" value="1"/>
</dbReference>
<dbReference type="OrthoDB" id="445677at2759"/>
<dbReference type="RefSeq" id="XP_004995453.1">
    <property type="nucleotide sequence ID" value="XM_004995396.1"/>
</dbReference>
<dbReference type="InParanoid" id="F2U6E8"/>
<protein>
    <recommendedName>
        <fullName evidence="2">BCNT-C domain-containing protein</fullName>
    </recommendedName>
</protein>
<name>F2U6E8_SALR5</name>
<dbReference type="OMA" id="ECEREEP"/>
<dbReference type="eggNOG" id="KOG4776">
    <property type="taxonomic scope" value="Eukaryota"/>
</dbReference>
<feature type="region of interest" description="Disordered" evidence="1">
    <location>
        <begin position="1"/>
        <end position="165"/>
    </location>
</feature>
<evidence type="ECO:0000256" key="1">
    <source>
        <dbReference type="SAM" id="MobiDB-lite"/>
    </source>
</evidence>
<gene>
    <name evidence="3" type="ORF">PTSG_12066</name>
</gene>
<feature type="domain" description="BCNT-C" evidence="2">
    <location>
        <begin position="202"/>
        <end position="276"/>
    </location>
</feature>
<dbReference type="PANTHER" id="PTHR48407:SF1">
    <property type="entry name" value="CRANIOFACIAL DEVELOPMENT PROTEIN 1"/>
    <property type="match status" value="1"/>
</dbReference>
<dbReference type="PROSITE" id="PS51279">
    <property type="entry name" value="BCNT_C"/>
    <property type="match status" value="1"/>
</dbReference>
<feature type="compositionally biased region" description="Low complexity" evidence="1">
    <location>
        <begin position="150"/>
        <end position="165"/>
    </location>
</feature>
<feature type="compositionally biased region" description="Basic and acidic residues" evidence="1">
    <location>
        <begin position="1"/>
        <end position="10"/>
    </location>
</feature>
<dbReference type="AlphaFoldDB" id="F2U6E8"/>
<dbReference type="STRING" id="946362.F2U6E8"/>
<keyword evidence="4" id="KW-1185">Reference proteome</keyword>
<proteinExistence type="predicted"/>
<dbReference type="GeneID" id="16076034"/>
<evidence type="ECO:0000313" key="3">
    <source>
        <dbReference type="EMBL" id="EGD83089.1"/>
    </source>
</evidence>
<dbReference type="InterPro" id="IPR027124">
    <property type="entry name" value="Swc5/CFDP1/2"/>
</dbReference>
<feature type="compositionally biased region" description="Low complexity" evidence="1">
    <location>
        <begin position="89"/>
        <end position="121"/>
    </location>
</feature>
<evidence type="ECO:0000313" key="4">
    <source>
        <dbReference type="Proteomes" id="UP000007799"/>
    </source>
</evidence>
<dbReference type="Proteomes" id="UP000007799">
    <property type="component" value="Unassembled WGS sequence"/>
</dbReference>
<dbReference type="KEGG" id="sre:PTSG_12066"/>
<accession>F2U6E8</accession>
<reference evidence="3" key="1">
    <citation type="submission" date="2009-08" db="EMBL/GenBank/DDBJ databases">
        <title>Annotation of Salpingoeca rosetta.</title>
        <authorList>
            <consortium name="The Broad Institute Genome Sequencing Platform"/>
            <person name="Russ C."/>
            <person name="Cuomo C."/>
            <person name="Burger G."/>
            <person name="Gray M.W."/>
            <person name="Holland P.W.H."/>
            <person name="King N."/>
            <person name="Lang F.B.F."/>
            <person name="Roger A.J."/>
            <person name="Ruiz-Trillo I."/>
            <person name="Young S.K."/>
            <person name="Zeng Q."/>
            <person name="Gargeya S."/>
            <person name="Alvarado L."/>
            <person name="Berlin A."/>
            <person name="Chapman S.B."/>
            <person name="Chen Z."/>
            <person name="Freedman E."/>
            <person name="Gellesch M."/>
            <person name="Goldberg J."/>
            <person name="Griggs A."/>
            <person name="Gujja S."/>
            <person name="Heilman E."/>
            <person name="Heiman D."/>
            <person name="Howarth C."/>
            <person name="Mehta T."/>
            <person name="Neiman D."/>
            <person name="Pearson M."/>
            <person name="Roberts A."/>
            <person name="Saif S."/>
            <person name="Shea T."/>
            <person name="Shenoy N."/>
            <person name="Sisk P."/>
            <person name="Stolte C."/>
            <person name="Sykes S."/>
            <person name="White J."/>
            <person name="Yandava C."/>
            <person name="Haas B."/>
            <person name="Nusbaum C."/>
            <person name="Birren B."/>
        </authorList>
    </citation>
    <scope>NUCLEOTIDE SEQUENCE [LARGE SCALE GENOMIC DNA]</scope>
    <source>
        <strain evidence="3">ATCC 50818</strain>
    </source>
</reference>
<sequence>MEEEDGYRSSEDEDYVPQDEESKAQKQKKSSKKQTESGTFVSRRQAARASGGGHDAASGKDTAAPEKTSDDLDDLFLRELGEHPSTSRKTSAQPASTAATAPSKSTTSSSNVAVGSAGGFSLASLQRPAATKKKGVVPFRLPPESSGPPKAKQAKTTKASADSSSKTVTITKQVDFAGETISVKHEVKAGSVAQRVHNAQEASKGAALDSIMGLIDKKQSISTLTKSKMDWEQFKGQNPAAAEVEKKSSYLDDVEFLERVDHRQHEQELDAKTKRR</sequence>